<feature type="transmembrane region" description="Helical" evidence="8">
    <location>
        <begin position="65"/>
        <end position="87"/>
    </location>
</feature>
<dbReference type="STRING" id="93220.A6P55_03865"/>
<dbReference type="GeneID" id="57199765"/>
<evidence type="ECO:0000256" key="8">
    <source>
        <dbReference type="RuleBase" id="RU363032"/>
    </source>
</evidence>
<evidence type="ECO:0000256" key="5">
    <source>
        <dbReference type="ARBA" id="ARBA00022692"/>
    </source>
</evidence>
<feature type="transmembrane region" description="Helical" evidence="8">
    <location>
        <begin position="230"/>
        <end position="250"/>
    </location>
</feature>
<dbReference type="SUPFAM" id="SSF161098">
    <property type="entry name" value="MetI-like"/>
    <property type="match status" value="1"/>
</dbReference>
<evidence type="ECO:0000256" key="1">
    <source>
        <dbReference type="ARBA" id="ARBA00004429"/>
    </source>
</evidence>
<feature type="transmembrane region" description="Helical" evidence="8">
    <location>
        <begin position="99"/>
        <end position="123"/>
    </location>
</feature>
<dbReference type="InterPro" id="IPR035906">
    <property type="entry name" value="MetI-like_sf"/>
</dbReference>
<organism evidence="9 10">
    <name type="scientific">Pandoraea pnomenusa</name>
    <dbReference type="NCBI Taxonomy" id="93220"/>
    <lineage>
        <taxon>Bacteria</taxon>
        <taxon>Pseudomonadati</taxon>
        <taxon>Pseudomonadota</taxon>
        <taxon>Betaproteobacteria</taxon>
        <taxon>Burkholderiales</taxon>
        <taxon>Burkholderiaceae</taxon>
        <taxon>Pandoraea</taxon>
    </lineage>
</organism>
<gene>
    <name evidence="9" type="ORF">NCTC13160_01318</name>
</gene>
<dbReference type="PROSITE" id="PS50928">
    <property type="entry name" value="ABC_TM1"/>
    <property type="match status" value="1"/>
</dbReference>
<keyword evidence="4" id="KW-0997">Cell inner membrane</keyword>
<keyword evidence="2 8" id="KW-0813">Transport</keyword>
<reference evidence="9 10" key="1">
    <citation type="submission" date="2018-06" db="EMBL/GenBank/DDBJ databases">
        <authorList>
            <consortium name="Pathogen Informatics"/>
            <person name="Doyle S."/>
        </authorList>
    </citation>
    <scope>NUCLEOTIDE SEQUENCE [LARGE SCALE GENOMIC DNA]</scope>
    <source>
        <strain evidence="9 10">NCTC13160</strain>
    </source>
</reference>
<evidence type="ECO:0000256" key="6">
    <source>
        <dbReference type="ARBA" id="ARBA00022989"/>
    </source>
</evidence>
<keyword evidence="6 8" id="KW-1133">Transmembrane helix</keyword>
<name>A0A378YGK2_9BURK</name>
<dbReference type="RefSeq" id="WP_023871855.1">
    <property type="nucleotide sequence ID" value="NC_023018.2"/>
</dbReference>
<feature type="transmembrane region" description="Helical" evidence="8">
    <location>
        <begin position="188"/>
        <end position="210"/>
    </location>
</feature>
<comment type="subcellular location">
    <subcellularLocation>
        <location evidence="1">Cell inner membrane</location>
        <topology evidence="1">Multi-pass membrane protein</topology>
    </subcellularLocation>
    <subcellularLocation>
        <location evidence="8">Cell membrane</location>
        <topology evidence="8">Multi-pass membrane protein</topology>
    </subcellularLocation>
</comment>
<dbReference type="Proteomes" id="UP000254573">
    <property type="component" value="Unassembled WGS sequence"/>
</dbReference>
<keyword evidence="3" id="KW-1003">Cell membrane</keyword>
<protein>
    <submittedName>
        <fullName evidence="9">Spermidine/putrescine ABC transporter membrane protein</fullName>
    </submittedName>
</protein>
<dbReference type="OrthoDB" id="27542at2"/>
<evidence type="ECO:0000256" key="2">
    <source>
        <dbReference type="ARBA" id="ARBA00022448"/>
    </source>
</evidence>
<evidence type="ECO:0000256" key="4">
    <source>
        <dbReference type="ARBA" id="ARBA00022519"/>
    </source>
</evidence>
<evidence type="ECO:0000256" key="3">
    <source>
        <dbReference type="ARBA" id="ARBA00022475"/>
    </source>
</evidence>
<feature type="transmembrane region" description="Helical" evidence="8">
    <location>
        <begin position="129"/>
        <end position="150"/>
    </location>
</feature>
<proteinExistence type="inferred from homology"/>
<accession>A0A378YGK2</accession>
<dbReference type="PANTHER" id="PTHR43357:SF4">
    <property type="entry name" value="INNER MEMBRANE ABC TRANSPORTER PERMEASE PROTEIN YDCV"/>
    <property type="match status" value="1"/>
</dbReference>
<dbReference type="PANTHER" id="PTHR43357">
    <property type="entry name" value="INNER MEMBRANE ABC TRANSPORTER PERMEASE PROTEIN YDCV"/>
    <property type="match status" value="1"/>
</dbReference>
<dbReference type="GO" id="GO:0055085">
    <property type="term" value="P:transmembrane transport"/>
    <property type="evidence" value="ECO:0007669"/>
    <property type="project" value="InterPro"/>
</dbReference>
<evidence type="ECO:0000313" key="9">
    <source>
        <dbReference type="EMBL" id="SUA76292.1"/>
    </source>
</evidence>
<keyword evidence="5 8" id="KW-0812">Transmembrane</keyword>
<dbReference type="Gene3D" id="1.10.3720.10">
    <property type="entry name" value="MetI-like"/>
    <property type="match status" value="1"/>
</dbReference>
<evidence type="ECO:0000256" key="7">
    <source>
        <dbReference type="ARBA" id="ARBA00023136"/>
    </source>
</evidence>
<sequence length="271" mass="29473">MLKKILFALQLTLTLLMCAFLLIPVGMSILAGLSVNYFRGPSAGLTFRWVIQVWQDYHDAILNSLYVGLSTLVLVTLLGVPAGYVLARWKSRMARWIEELLTLPIALPGLASALALISVYGGMRGFRESLAFIVVGHVIFTLPFMVRAVAAACADSRIKLMEEGAASLGASFLRRFTTVVLPNIRSEIVAAALIVITLSLGEFNLTWMLHTPDTKTLPVGLADAYASLRLEIGSAYTAVFFVLIVPLLIVMQMTAQRAKATNGKNSARGRT</sequence>
<dbReference type="Pfam" id="PF00528">
    <property type="entry name" value="BPD_transp_1"/>
    <property type="match status" value="1"/>
</dbReference>
<dbReference type="AlphaFoldDB" id="A0A378YGK2"/>
<dbReference type="InterPro" id="IPR000515">
    <property type="entry name" value="MetI-like"/>
</dbReference>
<comment type="similarity">
    <text evidence="8">Belongs to the binding-protein-dependent transport system permease family.</text>
</comment>
<dbReference type="KEGG" id="ppnm:LV28_06670"/>
<evidence type="ECO:0000313" key="10">
    <source>
        <dbReference type="Proteomes" id="UP000254573"/>
    </source>
</evidence>
<dbReference type="GO" id="GO:0005886">
    <property type="term" value="C:plasma membrane"/>
    <property type="evidence" value="ECO:0007669"/>
    <property type="project" value="UniProtKB-SubCell"/>
</dbReference>
<dbReference type="EMBL" id="UGSG01000001">
    <property type="protein sequence ID" value="SUA76292.1"/>
    <property type="molecule type" value="Genomic_DNA"/>
</dbReference>
<keyword evidence="7 8" id="KW-0472">Membrane</keyword>
<dbReference type="CDD" id="cd06261">
    <property type="entry name" value="TM_PBP2"/>
    <property type="match status" value="1"/>
</dbReference>
<dbReference type="KEGG" id="prb:X636_02610"/>